<accession>J3LZZ1</accession>
<reference evidence="2" key="2">
    <citation type="submission" date="2013-04" db="UniProtKB">
        <authorList>
            <consortium name="EnsemblPlants"/>
        </authorList>
    </citation>
    <scope>IDENTIFICATION</scope>
</reference>
<dbReference type="EnsemblPlants" id="OB04G27160.1">
    <property type="protein sequence ID" value="OB04G27160.1"/>
    <property type="gene ID" value="OB04G27160"/>
</dbReference>
<sequence length="175" mass="19337">MGSEAPDHPADAAAPVPLVRLNHVSFLCTSVEKSVDFYRRVLGFELIKRPESLNFKGAWLYKYGVGIHLLQRGDAADCSIPTRPPPAINPMGNHISFQCSDMALMKARLRDMDREFVVRKVWDGETVVDQLFFHDPDSNMIEVCNCENLPVIPLVDVAAAGLPALSPVQTNVIHG</sequence>
<dbReference type="RefSeq" id="XP_006652586.1">
    <property type="nucleotide sequence ID" value="XM_006652523.2"/>
</dbReference>
<dbReference type="InterPro" id="IPR037523">
    <property type="entry name" value="VOC_core"/>
</dbReference>
<dbReference type="SUPFAM" id="SSF54593">
    <property type="entry name" value="Glyoxalase/Bleomycin resistance protein/Dihydroxybiphenyl dioxygenase"/>
    <property type="match status" value="1"/>
</dbReference>
<name>J3LZZ1_ORYBR</name>
<dbReference type="eggNOG" id="ENOG502QS24">
    <property type="taxonomic scope" value="Eukaryota"/>
</dbReference>
<evidence type="ECO:0000313" key="3">
    <source>
        <dbReference type="Proteomes" id="UP000006038"/>
    </source>
</evidence>
<dbReference type="Proteomes" id="UP000006038">
    <property type="component" value="Chromosome 4"/>
</dbReference>
<dbReference type="Gene3D" id="3.10.180.10">
    <property type="entry name" value="2,3-Dihydroxybiphenyl 1,2-Dioxygenase, domain 1"/>
    <property type="match status" value="1"/>
</dbReference>
<reference evidence="2" key="1">
    <citation type="journal article" date="2013" name="Nat. Commun.">
        <title>Whole-genome sequencing of Oryza brachyantha reveals mechanisms underlying Oryza genome evolution.</title>
        <authorList>
            <person name="Chen J."/>
            <person name="Huang Q."/>
            <person name="Gao D."/>
            <person name="Wang J."/>
            <person name="Lang Y."/>
            <person name="Liu T."/>
            <person name="Li B."/>
            <person name="Bai Z."/>
            <person name="Luis Goicoechea J."/>
            <person name="Liang C."/>
            <person name="Chen C."/>
            <person name="Zhang W."/>
            <person name="Sun S."/>
            <person name="Liao Y."/>
            <person name="Zhang X."/>
            <person name="Yang L."/>
            <person name="Song C."/>
            <person name="Wang M."/>
            <person name="Shi J."/>
            <person name="Liu G."/>
            <person name="Liu J."/>
            <person name="Zhou H."/>
            <person name="Zhou W."/>
            <person name="Yu Q."/>
            <person name="An N."/>
            <person name="Chen Y."/>
            <person name="Cai Q."/>
            <person name="Wang B."/>
            <person name="Liu B."/>
            <person name="Min J."/>
            <person name="Huang Y."/>
            <person name="Wu H."/>
            <person name="Li Z."/>
            <person name="Zhang Y."/>
            <person name="Yin Y."/>
            <person name="Song W."/>
            <person name="Jiang J."/>
            <person name="Jackson S.A."/>
            <person name="Wing R.A."/>
            <person name="Wang J."/>
            <person name="Chen M."/>
        </authorList>
    </citation>
    <scope>NUCLEOTIDE SEQUENCE [LARGE SCALE GENOMIC DNA]</scope>
    <source>
        <strain evidence="2">cv. IRGC 101232</strain>
    </source>
</reference>
<dbReference type="InterPro" id="IPR029068">
    <property type="entry name" value="Glyas_Bleomycin-R_OHBP_Dase"/>
</dbReference>
<feature type="domain" description="VOC" evidence="1">
    <location>
        <begin position="20"/>
        <end position="146"/>
    </location>
</feature>
<dbReference type="CDD" id="cd07245">
    <property type="entry name" value="VOC_like"/>
    <property type="match status" value="1"/>
</dbReference>
<dbReference type="KEGG" id="obr:102704697"/>
<dbReference type="OMA" id="EVCDCEK"/>
<dbReference type="PANTHER" id="PTHR46142:SF4">
    <property type="entry name" value="OS04G0538900 PROTEIN"/>
    <property type="match status" value="1"/>
</dbReference>
<dbReference type="AlphaFoldDB" id="J3LZZ1"/>
<dbReference type="InterPro" id="IPR004360">
    <property type="entry name" value="Glyas_Fos-R_dOase_dom"/>
</dbReference>
<evidence type="ECO:0000259" key="1">
    <source>
        <dbReference type="PROSITE" id="PS51819"/>
    </source>
</evidence>
<dbReference type="GeneID" id="102704697"/>
<dbReference type="PROSITE" id="PS51819">
    <property type="entry name" value="VOC"/>
    <property type="match status" value="1"/>
</dbReference>
<dbReference type="OrthoDB" id="16820at2759"/>
<protein>
    <recommendedName>
        <fullName evidence="1">VOC domain-containing protein</fullName>
    </recommendedName>
</protein>
<evidence type="ECO:0000313" key="2">
    <source>
        <dbReference type="EnsemblPlants" id="OB04G27160.1"/>
    </source>
</evidence>
<dbReference type="Pfam" id="PF00903">
    <property type="entry name" value="Glyoxalase"/>
    <property type="match status" value="1"/>
</dbReference>
<keyword evidence="3" id="KW-1185">Reference proteome</keyword>
<dbReference type="Gramene" id="OB04G27160.1">
    <property type="protein sequence ID" value="OB04G27160.1"/>
    <property type="gene ID" value="OB04G27160"/>
</dbReference>
<gene>
    <name evidence="2" type="primary">LOC102704697</name>
</gene>
<proteinExistence type="predicted"/>
<dbReference type="HOGENOM" id="CLU_046006_12_1_1"/>
<dbReference type="PANTHER" id="PTHR46142">
    <property type="match status" value="1"/>
</dbReference>
<organism evidence="2">
    <name type="scientific">Oryza brachyantha</name>
    <name type="common">malo sina</name>
    <dbReference type="NCBI Taxonomy" id="4533"/>
    <lineage>
        <taxon>Eukaryota</taxon>
        <taxon>Viridiplantae</taxon>
        <taxon>Streptophyta</taxon>
        <taxon>Embryophyta</taxon>
        <taxon>Tracheophyta</taxon>
        <taxon>Spermatophyta</taxon>
        <taxon>Magnoliopsida</taxon>
        <taxon>Liliopsida</taxon>
        <taxon>Poales</taxon>
        <taxon>Poaceae</taxon>
        <taxon>BOP clade</taxon>
        <taxon>Oryzoideae</taxon>
        <taxon>Oryzeae</taxon>
        <taxon>Oryzinae</taxon>
        <taxon>Oryza</taxon>
    </lineage>
</organism>